<dbReference type="InterPro" id="IPR000182">
    <property type="entry name" value="GNAT_dom"/>
</dbReference>
<dbReference type="KEGG" id="chn:A605_00895"/>
<dbReference type="RefSeq" id="WP_015399619.1">
    <property type="nucleotide sequence ID" value="NC_020302.1"/>
</dbReference>
<reference evidence="4 5" key="1">
    <citation type="journal article" date="2012" name="Stand. Genomic Sci.">
        <title>Genome sequence of the halotolerant bacterium Corynebacterium halotolerans type strain YIM 70093(T) (= DSM 44683(T)).</title>
        <authorList>
            <person name="Ruckert C."/>
            <person name="Albersmeier A."/>
            <person name="Al-Dilaimi A."/>
            <person name="Niehaus K."/>
            <person name="Szczepanowski R."/>
            <person name="Kalinowski J."/>
        </authorList>
    </citation>
    <scope>NUCLEOTIDE SEQUENCE [LARGE SCALE GENOMIC DNA]</scope>
    <source>
        <strain evidence="4">YIM 70093</strain>
    </source>
</reference>
<dbReference type="AlphaFoldDB" id="M1NUK4"/>
<evidence type="ECO:0000256" key="1">
    <source>
        <dbReference type="ARBA" id="ARBA00022679"/>
    </source>
</evidence>
<dbReference type="PROSITE" id="PS51186">
    <property type="entry name" value="GNAT"/>
    <property type="match status" value="1"/>
</dbReference>
<dbReference type="SUPFAM" id="SSF55729">
    <property type="entry name" value="Acyl-CoA N-acyltransferases (Nat)"/>
    <property type="match status" value="1"/>
</dbReference>
<dbReference type="Proteomes" id="UP000011723">
    <property type="component" value="Chromosome"/>
</dbReference>
<gene>
    <name evidence="4" type="ORF">A605_00895</name>
</gene>
<keyword evidence="2" id="KW-0012">Acyltransferase</keyword>
<keyword evidence="5" id="KW-1185">Reference proteome</keyword>
<evidence type="ECO:0000259" key="3">
    <source>
        <dbReference type="PROSITE" id="PS51186"/>
    </source>
</evidence>
<dbReference type="GO" id="GO:0016747">
    <property type="term" value="F:acyltransferase activity, transferring groups other than amino-acyl groups"/>
    <property type="evidence" value="ECO:0007669"/>
    <property type="project" value="InterPro"/>
</dbReference>
<dbReference type="Gene3D" id="3.40.630.30">
    <property type="match status" value="1"/>
</dbReference>
<dbReference type="STRING" id="1121362.A605_00895"/>
<sequence length="173" mass="18607">MDRFTIRRETEADISVIREVTGKAFTGLSLRGYSEQAIVEALRDADALTLSLIAVDGPFVVGHVAASPVTISDGTQGWVSLGPVSVEPKFQGRGIGSALVSRALDQLRESGVGGVVALGEPEFYRKFGFTQGEELVHPGFPAENFFARPIRDSRMPTGEVSYHPAFRQAAKNA</sequence>
<evidence type="ECO:0000313" key="5">
    <source>
        <dbReference type="Proteomes" id="UP000011723"/>
    </source>
</evidence>
<name>M1NUK4_9CORY</name>
<evidence type="ECO:0000313" key="4">
    <source>
        <dbReference type="EMBL" id="AGF71195.1"/>
    </source>
</evidence>
<dbReference type="EMBL" id="CP003697">
    <property type="protein sequence ID" value="AGF71195.1"/>
    <property type="molecule type" value="Genomic_DNA"/>
</dbReference>
<dbReference type="eggNOG" id="COG3153">
    <property type="taxonomic scope" value="Bacteria"/>
</dbReference>
<organism evidence="4 5">
    <name type="scientific">Corynebacterium halotolerans YIM 70093 = DSM 44683</name>
    <dbReference type="NCBI Taxonomy" id="1121362"/>
    <lineage>
        <taxon>Bacteria</taxon>
        <taxon>Bacillati</taxon>
        <taxon>Actinomycetota</taxon>
        <taxon>Actinomycetes</taxon>
        <taxon>Mycobacteriales</taxon>
        <taxon>Corynebacteriaceae</taxon>
        <taxon>Corynebacterium</taxon>
    </lineage>
</organism>
<dbReference type="PANTHER" id="PTHR43877">
    <property type="entry name" value="AMINOALKYLPHOSPHONATE N-ACETYLTRANSFERASE-RELATED-RELATED"/>
    <property type="match status" value="1"/>
</dbReference>
<dbReference type="PANTHER" id="PTHR43877:SF1">
    <property type="entry name" value="ACETYLTRANSFERASE"/>
    <property type="match status" value="1"/>
</dbReference>
<dbReference type="CDD" id="cd04301">
    <property type="entry name" value="NAT_SF"/>
    <property type="match status" value="1"/>
</dbReference>
<dbReference type="PATRIC" id="fig|1121362.3.peg.171"/>
<keyword evidence="1 4" id="KW-0808">Transferase</keyword>
<dbReference type="InterPro" id="IPR050832">
    <property type="entry name" value="Bact_Acetyltransf"/>
</dbReference>
<dbReference type="OrthoDB" id="9797178at2"/>
<dbReference type="Pfam" id="PF00583">
    <property type="entry name" value="Acetyltransf_1"/>
    <property type="match status" value="1"/>
</dbReference>
<proteinExistence type="predicted"/>
<evidence type="ECO:0000256" key="2">
    <source>
        <dbReference type="ARBA" id="ARBA00023315"/>
    </source>
</evidence>
<dbReference type="InterPro" id="IPR016181">
    <property type="entry name" value="Acyl_CoA_acyltransferase"/>
</dbReference>
<feature type="domain" description="N-acetyltransferase" evidence="3">
    <location>
        <begin position="4"/>
        <end position="151"/>
    </location>
</feature>
<protein>
    <submittedName>
        <fullName evidence="4">N-acetyltransferase GCN5</fullName>
    </submittedName>
</protein>
<dbReference type="HOGENOM" id="CLU_081840_2_0_11"/>
<accession>M1NUK4</accession>